<sequence>MALVTGIPKVMNETNTFLRCPPIQDGAMALMFVMIIELIVGLPGNTAAIWIFCCRMKFWRPHTLYLFNLALADLLVLISVPFRIHTHLRFDDWVFGEVWCRINLFMLAVNRAASIAFMTTVALDRYFKVVHPHHRISHMTSSQAGKMAGLIWTIVIALRVPLLSMNLLRQHGNLTLCRSFSSYTVTPVVIKVHYVAYIAEFFLPWFLLLFCSAKITYYLCQRKMIQQKKVRRAIIAVGVICLVFTICFLPSIATGLSFLYIKRFYPRDCKSYKPLVKLFMMSISFTYLNSTLDPIIYSSSSSMFHNAFRRSMRDLGIRKKKVKTTSRETNDC</sequence>
<keyword evidence="12" id="KW-1185">Reference proteome</keyword>
<accession>A0AAV1NT19</accession>
<dbReference type="InterPro" id="IPR017452">
    <property type="entry name" value="GPCR_Rhodpsn_7TM"/>
</dbReference>
<evidence type="ECO:0000256" key="6">
    <source>
        <dbReference type="ARBA" id="ARBA00023170"/>
    </source>
</evidence>
<name>A0AAV1NT19_SCOSC</name>
<keyword evidence="6 8" id="KW-0675">Receptor</keyword>
<keyword evidence="5 9" id="KW-0472">Membrane</keyword>
<evidence type="ECO:0000256" key="7">
    <source>
        <dbReference type="ARBA" id="ARBA00023224"/>
    </source>
</evidence>
<organism evidence="11 12">
    <name type="scientific">Scomber scombrus</name>
    <name type="common">Atlantic mackerel</name>
    <name type="synonym">Scomber vernalis</name>
    <dbReference type="NCBI Taxonomy" id="13677"/>
    <lineage>
        <taxon>Eukaryota</taxon>
        <taxon>Metazoa</taxon>
        <taxon>Chordata</taxon>
        <taxon>Craniata</taxon>
        <taxon>Vertebrata</taxon>
        <taxon>Euteleostomi</taxon>
        <taxon>Actinopterygii</taxon>
        <taxon>Neopterygii</taxon>
        <taxon>Teleostei</taxon>
        <taxon>Neoteleostei</taxon>
        <taxon>Acanthomorphata</taxon>
        <taxon>Pelagiaria</taxon>
        <taxon>Scombriformes</taxon>
        <taxon>Scombridae</taxon>
        <taxon>Scomber</taxon>
    </lineage>
</organism>
<comment type="caution">
    <text evidence="11">The sequence shown here is derived from an EMBL/GenBank/DDBJ whole genome shotgun (WGS) entry which is preliminary data.</text>
</comment>
<keyword evidence="3 9" id="KW-1133">Transmembrane helix</keyword>
<dbReference type="EMBL" id="CAWUFR010000057">
    <property type="protein sequence ID" value="CAK6962338.1"/>
    <property type="molecule type" value="Genomic_DNA"/>
</dbReference>
<keyword evidence="7 8" id="KW-0807">Transducer</keyword>
<evidence type="ECO:0000256" key="9">
    <source>
        <dbReference type="SAM" id="Phobius"/>
    </source>
</evidence>
<evidence type="ECO:0000256" key="5">
    <source>
        <dbReference type="ARBA" id="ARBA00023136"/>
    </source>
</evidence>
<reference evidence="11 12" key="1">
    <citation type="submission" date="2024-01" db="EMBL/GenBank/DDBJ databases">
        <authorList>
            <person name="Alioto T."/>
            <person name="Alioto T."/>
            <person name="Gomez Garrido J."/>
        </authorList>
    </citation>
    <scope>NUCLEOTIDE SEQUENCE [LARGE SCALE GENOMIC DNA]</scope>
</reference>
<evidence type="ECO:0000256" key="8">
    <source>
        <dbReference type="RuleBase" id="RU000688"/>
    </source>
</evidence>
<feature type="transmembrane region" description="Helical" evidence="9">
    <location>
        <begin position="148"/>
        <end position="168"/>
    </location>
</feature>
<feature type="domain" description="G-protein coupled receptors family 1 profile" evidence="10">
    <location>
        <begin position="44"/>
        <end position="297"/>
    </location>
</feature>
<proteinExistence type="inferred from homology"/>
<dbReference type="GO" id="GO:0004930">
    <property type="term" value="F:G protein-coupled receptor activity"/>
    <property type="evidence" value="ECO:0007669"/>
    <property type="project" value="UniProtKB-KW"/>
</dbReference>
<evidence type="ECO:0000256" key="2">
    <source>
        <dbReference type="ARBA" id="ARBA00022692"/>
    </source>
</evidence>
<comment type="similarity">
    <text evidence="8">Belongs to the G-protein coupled receptor 1 family.</text>
</comment>
<gene>
    <name evidence="11" type="ORF">FSCOSCO3_A018258</name>
</gene>
<feature type="transmembrane region" description="Helical" evidence="9">
    <location>
        <begin position="104"/>
        <end position="127"/>
    </location>
</feature>
<dbReference type="PANTHER" id="PTHR46048">
    <property type="entry name" value="HYDROXYCARBOXYLIC ACID RECEPTOR 2"/>
    <property type="match status" value="1"/>
</dbReference>
<dbReference type="InterPro" id="IPR051893">
    <property type="entry name" value="HCARs"/>
</dbReference>
<dbReference type="Pfam" id="PF00001">
    <property type="entry name" value="7tm_1"/>
    <property type="match status" value="1"/>
</dbReference>
<dbReference type="SUPFAM" id="SSF81321">
    <property type="entry name" value="Family A G protein-coupled receptor-like"/>
    <property type="match status" value="1"/>
</dbReference>
<comment type="subcellular location">
    <subcellularLocation>
        <location evidence="1">Membrane</location>
        <topology evidence="1">Multi-pass membrane protein</topology>
    </subcellularLocation>
</comment>
<dbReference type="PANTHER" id="PTHR46048:SF10">
    <property type="entry name" value="HYDROXYCARBOXYLIC ACID RECEPTOR 1-4-RELATED"/>
    <property type="match status" value="1"/>
</dbReference>
<dbReference type="AlphaFoldDB" id="A0AAV1NT19"/>
<keyword evidence="4 8" id="KW-0297">G-protein coupled receptor</keyword>
<evidence type="ECO:0000313" key="11">
    <source>
        <dbReference type="EMBL" id="CAK6962338.1"/>
    </source>
</evidence>
<dbReference type="InterPro" id="IPR000276">
    <property type="entry name" value="GPCR_Rhodpsn"/>
</dbReference>
<dbReference type="PROSITE" id="PS00237">
    <property type="entry name" value="G_PROTEIN_RECEP_F1_1"/>
    <property type="match status" value="1"/>
</dbReference>
<evidence type="ECO:0000256" key="3">
    <source>
        <dbReference type="ARBA" id="ARBA00022989"/>
    </source>
</evidence>
<feature type="transmembrane region" description="Helical" evidence="9">
    <location>
        <begin position="233"/>
        <end position="261"/>
    </location>
</feature>
<protein>
    <submittedName>
        <fullName evidence="11">Hydroxycarboxylic acid receptor 2</fullName>
    </submittedName>
</protein>
<evidence type="ECO:0000259" key="10">
    <source>
        <dbReference type="PROSITE" id="PS50262"/>
    </source>
</evidence>
<dbReference type="Proteomes" id="UP001314229">
    <property type="component" value="Unassembled WGS sequence"/>
</dbReference>
<dbReference type="PROSITE" id="PS50262">
    <property type="entry name" value="G_PROTEIN_RECEP_F1_2"/>
    <property type="match status" value="1"/>
</dbReference>
<dbReference type="GO" id="GO:0005886">
    <property type="term" value="C:plasma membrane"/>
    <property type="evidence" value="ECO:0007669"/>
    <property type="project" value="TreeGrafter"/>
</dbReference>
<feature type="transmembrane region" description="Helical" evidence="9">
    <location>
        <begin position="188"/>
        <end position="212"/>
    </location>
</feature>
<feature type="transmembrane region" description="Helical" evidence="9">
    <location>
        <begin position="64"/>
        <end position="84"/>
    </location>
</feature>
<evidence type="ECO:0000256" key="4">
    <source>
        <dbReference type="ARBA" id="ARBA00023040"/>
    </source>
</evidence>
<dbReference type="Gene3D" id="1.20.1070.10">
    <property type="entry name" value="Rhodopsin 7-helix transmembrane proteins"/>
    <property type="match status" value="1"/>
</dbReference>
<dbReference type="PRINTS" id="PR00237">
    <property type="entry name" value="GPCRRHODOPSN"/>
</dbReference>
<keyword evidence="2 8" id="KW-0812">Transmembrane</keyword>
<evidence type="ECO:0000313" key="12">
    <source>
        <dbReference type="Proteomes" id="UP001314229"/>
    </source>
</evidence>
<evidence type="ECO:0000256" key="1">
    <source>
        <dbReference type="ARBA" id="ARBA00004141"/>
    </source>
</evidence>
<feature type="transmembrane region" description="Helical" evidence="9">
    <location>
        <begin position="27"/>
        <end position="52"/>
    </location>
</feature>